<dbReference type="WBParaSite" id="scf7180000417654.g1564">
    <property type="protein sequence ID" value="scf7180000417654.g1564"/>
    <property type="gene ID" value="scf7180000417654.g1564"/>
</dbReference>
<dbReference type="InterPro" id="IPR046852">
    <property type="entry name" value="Neurobeachin_a-sol"/>
</dbReference>
<evidence type="ECO:0000259" key="2">
    <source>
        <dbReference type="Pfam" id="PF20425"/>
    </source>
</evidence>
<keyword evidence="3" id="KW-1185">Reference proteome</keyword>
<dbReference type="GO" id="GO:0016020">
    <property type="term" value="C:membrane"/>
    <property type="evidence" value="ECO:0007669"/>
    <property type="project" value="TreeGrafter"/>
</dbReference>
<protein>
    <submittedName>
        <fullName evidence="4">Neurobeachin alpha-solenoid region domain-containing protein</fullName>
    </submittedName>
</protein>
<dbReference type="GO" id="GO:0019901">
    <property type="term" value="F:protein kinase binding"/>
    <property type="evidence" value="ECO:0007669"/>
    <property type="project" value="TreeGrafter"/>
</dbReference>
<dbReference type="Proteomes" id="UP000887560">
    <property type="component" value="Unplaced"/>
</dbReference>
<proteinExistence type="predicted"/>
<accession>A0A915NEC1</accession>
<dbReference type="Pfam" id="PF20425">
    <property type="entry name" value="Neurobeachin"/>
    <property type="match status" value="1"/>
</dbReference>
<dbReference type="GO" id="GO:0005829">
    <property type="term" value="C:cytosol"/>
    <property type="evidence" value="ECO:0007669"/>
    <property type="project" value="TreeGrafter"/>
</dbReference>
<feature type="domain" description="Neurobeachin alpha-solenoid region" evidence="2">
    <location>
        <begin position="143"/>
        <end position="257"/>
    </location>
</feature>
<evidence type="ECO:0000256" key="1">
    <source>
        <dbReference type="SAM" id="MobiDB-lite"/>
    </source>
</evidence>
<sequence>MDSHPSNAVEDDVNSENNKKSDANFSPRGATPTVLTSFSEALNEKNFEENEMRDVQLYEEICSEEDSKKSEDGGGNDYNEDKIEGSKHEEGGDDENEAATSEKHLEFVRCQFKTVVIHSNDETPQETFSRLKDACIEGTLTYEDIMDGLFNTLVGGPFDLESRYVLQNCENVRLMLELTDLCPPKIQAEIWSIFVAIVKKSFLNLEICSKSGLVSLLLDRLPDADFIVADLFIQLLTVLTGYSISVKEFKHFLKSLKVDNNCW</sequence>
<evidence type="ECO:0000313" key="4">
    <source>
        <dbReference type="WBParaSite" id="scf7180000417654.g1564"/>
    </source>
</evidence>
<feature type="compositionally biased region" description="Basic and acidic residues" evidence="1">
    <location>
        <begin position="42"/>
        <end position="56"/>
    </location>
</feature>
<dbReference type="PANTHER" id="PTHR13743:SF162">
    <property type="entry name" value="NEUROBEACHIN"/>
    <property type="match status" value="1"/>
</dbReference>
<dbReference type="GO" id="GO:0008104">
    <property type="term" value="P:intracellular protein localization"/>
    <property type="evidence" value="ECO:0007669"/>
    <property type="project" value="TreeGrafter"/>
</dbReference>
<organism evidence="3 4">
    <name type="scientific">Meloidogyne floridensis</name>
    <dbReference type="NCBI Taxonomy" id="298350"/>
    <lineage>
        <taxon>Eukaryota</taxon>
        <taxon>Metazoa</taxon>
        <taxon>Ecdysozoa</taxon>
        <taxon>Nematoda</taxon>
        <taxon>Chromadorea</taxon>
        <taxon>Rhabditida</taxon>
        <taxon>Tylenchina</taxon>
        <taxon>Tylenchomorpha</taxon>
        <taxon>Tylenchoidea</taxon>
        <taxon>Meloidogynidae</taxon>
        <taxon>Meloidogyninae</taxon>
        <taxon>Meloidogyne</taxon>
    </lineage>
</organism>
<dbReference type="PANTHER" id="PTHR13743">
    <property type="entry name" value="BEIGE/BEACH-RELATED"/>
    <property type="match status" value="1"/>
</dbReference>
<feature type="compositionally biased region" description="Basic and acidic residues" evidence="1">
    <location>
        <begin position="79"/>
        <end position="90"/>
    </location>
</feature>
<feature type="region of interest" description="Disordered" evidence="1">
    <location>
        <begin position="1"/>
        <end position="99"/>
    </location>
</feature>
<name>A0A915NEC1_9BILA</name>
<dbReference type="InterPro" id="IPR050865">
    <property type="entry name" value="BEACH_Domain"/>
</dbReference>
<evidence type="ECO:0000313" key="3">
    <source>
        <dbReference type="Proteomes" id="UP000887560"/>
    </source>
</evidence>
<reference evidence="4" key="1">
    <citation type="submission" date="2022-11" db="UniProtKB">
        <authorList>
            <consortium name="WormBaseParasite"/>
        </authorList>
    </citation>
    <scope>IDENTIFICATION</scope>
</reference>
<dbReference type="AlphaFoldDB" id="A0A915NEC1"/>